<evidence type="ECO:0000256" key="10">
    <source>
        <dbReference type="ARBA" id="ARBA00023201"/>
    </source>
</evidence>
<evidence type="ECO:0000256" key="7">
    <source>
        <dbReference type="ARBA" id="ARBA00023053"/>
    </source>
</evidence>
<evidence type="ECO:0000256" key="8">
    <source>
        <dbReference type="ARBA" id="ARBA00023065"/>
    </source>
</evidence>
<dbReference type="Pfam" id="PF00474">
    <property type="entry name" value="SSF"/>
    <property type="match status" value="1"/>
</dbReference>
<feature type="transmembrane region" description="Helical" evidence="12">
    <location>
        <begin position="229"/>
        <end position="248"/>
    </location>
</feature>
<dbReference type="InterPro" id="IPR051163">
    <property type="entry name" value="Sodium:Solute_Symporter_SSF"/>
</dbReference>
<dbReference type="Gene3D" id="1.20.1730.10">
    <property type="entry name" value="Sodium/glucose cotransporter"/>
    <property type="match status" value="1"/>
</dbReference>
<sequence>MTIIDYIVLCLYLLGVAWLGTRFSKEQHSTEDFFLGGRNIPWWAIGLSVMATQASAITFIGAPGWGYEGGLERITTYINVPLAVAFVVSTLIPFFYRAQIFTAYEYLENRFGSGTRTTIAVVFLVARGLATGVILYTPSLVLSVMTGWSVSICILIMAFLSVSYTVMGGISAVIWTDVVQMVFLWFGTGISIFLVLKSVPGGLEGVVQVAQEKQFLNALNPSWDITETYTLFAGLLGGVIWHISYFGTDQSQVQRMLTAKSENQAKQSLMIAGLLMVPQMLLFLWIGIMLYVFYQDRAFDNVNQVFPTFIVEELPMGITGLVIAGVFAAAMSSLDSVLNSLAAVSVKDIYSRYIKRNASENHYLKVSRWLTIGWGLYATIAAFFVENMGSVIEAVNKIGSFFYGPILGIFLLALLTRRISGSWATVGLLGGVVAVFAVDWLTNISWLFYNVIGVVVCLVLASLGRFLAPLPIEVAAQYKDRITWHSLNSWWTWALLLYFIIMMVLLA</sequence>
<dbReference type="GO" id="GO:0006814">
    <property type="term" value="P:sodium ion transport"/>
    <property type="evidence" value="ECO:0007669"/>
    <property type="project" value="UniProtKB-KW"/>
</dbReference>
<dbReference type="CDD" id="cd11494">
    <property type="entry name" value="SLC5sbd_NIS-like_u2"/>
    <property type="match status" value="1"/>
</dbReference>
<protein>
    <submittedName>
        <fullName evidence="13">Sodium:solute symporter</fullName>
    </submittedName>
</protein>
<dbReference type="InterPro" id="IPR001734">
    <property type="entry name" value="Na/solute_symporter"/>
</dbReference>
<proteinExistence type="inferred from homology"/>
<dbReference type="Proteomes" id="UP000320055">
    <property type="component" value="Unassembled WGS sequence"/>
</dbReference>
<dbReference type="PANTHER" id="PTHR42985:SF47">
    <property type="entry name" value="INTEGRAL MEMBRANE TRANSPORT PROTEIN"/>
    <property type="match status" value="1"/>
</dbReference>
<feature type="transmembrane region" description="Helical" evidence="12">
    <location>
        <begin position="314"/>
        <end position="346"/>
    </location>
</feature>
<dbReference type="GO" id="GO:0015293">
    <property type="term" value="F:symporter activity"/>
    <property type="evidence" value="ECO:0007669"/>
    <property type="project" value="TreeGrafter"/>
</dbReference>
<dbReference type="PROSITE" id="PS50283">
    <property type="entry name" value="NA_SOLUT_SYMP_3"/>
    <property type="match status" value="1"/>
</dbReference>
<keyword evidence="4" id="KW-1003">Cell membrane</keyword>
<dbReference type="InterPro" id="IPR038377">
    <property type="entry name" value="Na/Glc_symporter_sf"/>
</dbReference>
<evidence type="ECO:0000256" key="2">
    <source>
        <dbReference type="ARBA" id="ARBA00006434"/>
    </source>
</evidence>
<feature type="transmembrane region" description="Helical" evidence="12">
    <location>
        <begin position="178"/>
        <end position="196"/>
    </location>
</feature>
<feature type="transmembrane region" description="Helical" evidence="12">
    <location>
        <begin position="74"/>
        <end position="96"/>
    </location>
</feature>
<keyword evidence="5 12" id="KW-0812">Transmembrane</keyword>
<dbReference type="GO" id="GO:0005886">
    <property type="term" value="C:plasma membrane"/>
    <property type="evidence" value="ECO:0007669"/>
    <property type="project" value="UniProtKB-SubCell"/>
</dbReference>
<dbReference type="RefSeq" id="WP_144873756.1">
    <property type="nucleotide sequence ID" value="NZ_LR214039.1"/>
</dbReference>
<dbReference type="EMBL" id="CAACVJ010000220">
    <property type="protein sequence ID" value="VEP14914.1"/>
    <property type="molecule type" value="Genomic_DNA"/>
</dbReference>
<organism evidence="13 14">
    <name type="scientific">Hyella patelloides LEGE 07179</name>
    <dbReference type="NCBI Taxonomy" id="945734"/>
    <lineage>
        <taxon>Bacteria</taxon>
        <taxon>Bacillati</taxon>
        <taxon>Cyanobacteriota</taxon>
        <taxon>Cyanophyceae</taxon>
        <taxon>Pleurocapsales</taxon>
        <taxon>Hyellaceae</taxon>
        <taxon>Hyella</taxon>
    </lineage>
</organism>
<feature type="transmembrane region" description="Helical" evidence="12">
    <location>
        <begin position="269"/>
        <end position="294"/>
    </location>
</feature>
<keyword evidence="9 12" id="KW-0472">Membrane</keyword>
<evidence type="ECO:0000313" key="13">
    <source>
        <dbReference type="EMBL" id="VEP14914.1"/>
    </source>
</evidence>
<feature type="transmembrane region" description="Helical" evidence="12">
    <location>
        <begin position="397"/>
        <end position="415"/>
    </location>
</feature>
<keyword evidence="7" id="KW-0915">Sodium</keyword>
<evidence type="ECO:0000256" key="9">
    <source>
        <dbReference type="ARBA" id="ARBA00023136"/>
    </source>
</evidence>
<dbReference type="NCBIfam" id="TIGR00813">
    <property type="entry name" value="sss"/>
    <property type="match status" value="1"/>
</dbReference>
<name>A0A563VU47_9CYAN</name>
<evidence type="ECO:0000313" key="14">
    <source>
        <dbReference type="Proteomes" id="UP000320055"/>
    </source>
</evidence>
<keyword evidence="3" id="KW-0813">Transport</keyword>
<evidence type="ECO:0000256" key="11">
    <source>
        <dbReference type="RuleBase" id="RU362091"/>
    </source>
</evidence>
<feature type="transmembrane region" description="Helical" evidence="12">
    <location>
        <begin position="117"/>
        <end position="136"/>
    </location>
</feature>
<gene>
    <name evidence="13" type="ORF">H1P_2970011</name>
</gene>
<evidence type="ECO:0000256" key="12">
    <source>
        <dbReference type="SAM" id="Phobius"/>
    </source>
</evidence>
<dbReference type="AlphaFoldDB" id="A0A563VU47"/>
<dbReference type="OrthoDB" id="9810181at2"/>
<comment type="similarity">
    <text evidence="2 11">Belongs to the sodium:solute symporter (SSF) (TC 2.A.21) family.</text>
</comment>
<feature type="transmembrane region" description="Helical" evidence="12">
    <location>
        <begin position="489"/>
        <end position="506"/>
    </location>
</feature>
<feature type="transmembrane region" description="Helical" evidence="12">
    <location>
        <begin position="366"/>
        <end position="385"/>
    </location>
</feature>
<keyword evidence="10" id="KW-0739">Sodium transport</keyword>
<comment type="subcellular location">
    <subcellularLocation>
        <location evidence="1">Cell membrane</location>
        <topology evidence="1">Multi-pass membrane protein</topology>
    </subcellularLocation>
</comment>
<evidence type="ECO:0000256" key="4">
    <source>
        <dbReference type="ARBA" id="ARBA00022475"/>
    </source>
</evidence>
<keyword evidence="6 12" id="KW-1133">Transmembrane helix</keyword>
<evidence type="ECO:0000256" key="1">
    <source>
        <dbReference type="ARBA" id="ARBA00004651"/>
    </source>
</evidence>
<evidence type="ECO:0000256" key="3">
    <source>
        <dbReference type="ARBA" id="ARBA00022448"/>
    </source>
</evidence>
<feature type="transmembrane region" description="Helical" evidence="12">
    <location>
        <begin position="42"/>
        <end position="62"/>
    </location>
</feature>
<reference evidence="13 14" key="1">
    <citation type="submission" date="2019-01" db="EMBL/GenBank/DDBJ databases">
        <authorList>
            <person name="Brito A."/>
        </authorList>
    </citation>
    <scope>NUCLEOTIDE SEQUENCE [LARGE SCALE GENOMIC DNA]</scope>
    <source>
        <strain evidence="13">1</strain>
    </source>
</reference>
<accession>A0A563VU47</accession>
<evidence type="ECO:0000256" key="6">
    <source>
        <dbReference type="ARBA" id="ARBA00022989"/>
    </source>
</evidence>
<feature type="transmembrane region" description="Helical" evidence="12">
    <location>
        <begin position="422"/>
        <end position="441"/>
    </location>
</feature>
<evidence type="ECO:0000256" key="5">
    <source>
        <dbReference type="ARBA" id="ARBA00022692"/>
    </source>
</evidence>
<keyword evidence="14" id="KW-1185">Reference proteome</keyword>
<feature type="transmembrane region" description="Helical" evidence="12">
    <location>
        <begin position="447"/>
        <end position="468"/>
    </location>
</feature>
<feature type="transmembrane region" description="Helical" evidence="12">
    <location>
        <begin position="6"/>
        <end position="21"/>
    </location>
</feature>
<dbReference type="PANTHER" id="PTHR42985">
    <property type="entry name" value="SODIUM-COUPLED MONOCARBOXYLATE TRANSPORTER"/>
    <property type="match status" value="1"/>
</dbReference>
<feature type="transmembrane region" description="Helical" evidence="12">
    <location>
        <begin position="148"/>
        <end position="166"/>
    </location>
</feature>
<keyword evidence="8" id="KW-0406">Ion transport</keyword>